<accession>X1Q7L1</accession>
<dbReference type="Pfam" id="PF12072">
    <property type="entry name" value="RNase_Y_N"/>
    <property type="match status" value="1"/>
</dbReference>
<reference evidence="2" key="1">
    <citation type="journal article" date="2014" name="Front. Microbiol.">
        <title>High frequency of phylogenetically diverse reductive dehalogenase-homologous genes in deep subseafloor sedimentary metagenomes.</title>
        <authorList>
            <person name="Kawai M."/>
            <person name="Futagami T."/>
            <person name="Toyoda A."/>
            <person name="Takaki Y."/>
            <person name="Nishi S."/>
            <person name="Hori S."/>
            <person name="Arai W."/>
            <person name="Tsubouchi T."/>
            <person name="Morono Y."/>
            <person name="Uchiyama I."/>
            <person name="Ito T."/>
            <person name="Fujiyama A."/>
            <person name="Inagaki F."/>
            <person name="Takami H."/>
        </authorList>
    </citation>
    <scope>NUCLEOTIDE SEQUENCE</scope>
    <source>
        <strain evidence="2">Expedition CK06-06</strain>
    </source>
</reference>
<evidence type="ECO:0000313" key="2">
    <source>
        <dbReference type="EMBL" id="GAI47025.1"/>
    </source>
</evidence>
<evidence type="ECO:0000259" key="1">
    <source>
        <dbReference type="Pfam" id="PF12072"/>
    </source>
</evidence>
<name>X1Q7L1_9ZZZZ</name>
<proteinExistence type="predicted"/>
<dbReference type="EMBL" id="BARV01039601">
    <property type="protein sequence ID" value="GAI47025.1"/>
    <property type="molecule type" value="Genomic_DNA"/>
</dbReference>
<dbReference type="InterPro" id="IPR022711">
    <property type="entry name" value="RNase_Y_N"/>
</dbReference>
<organism evidence="2">
    <name type="scientific">marine sediment metagenome</name>
    <dbReference type="NCBI Taxonomy" id="412755"/>
    <lineage>
        <taxon>unclassified sequences</taxon>
        <taxon>metagenomes</taxon>
        <taxon>ecological metagenomes</taxon>
    </lineage>
</organism>
<comment type="caution">
    <text evidence="2">The sequence shown here is derived from an EMBL/GenBank/DDBJ whole genome shotgun (WGS) entry which is preliminary data.</text>
</comment>
<dbReference type="AlphaFoldDB" id="X1Q7L1"/>
<protein>
    <recommendedName>
        <fullName evidence="1">Ribonuclease Y N-terminal domain-containing protein</fullName>
    </recommendedName>
</protein>
<feature type="domain" description="Ribonuclease Y N-terminal" evidence="1">
    <location>
        <begin position="1"/>
        <end position="36"/>
    </location>
</feature>
<gene>
    <name evidence="2" type="ORF">S06H3_60650</name>
</gene>
<sequence length="50" mass="6103">MSLEEAKKELLSNLEKELTHETGKMIKEFEDQAKRKYRVYSIEYRVLRIK</sequence>